<organism evidence="1">
    <name type="scientific">freshwater metagenome</name>
    <dbReference type="NCBI Taxonomy" id="449393"/>
    <lineage>
        <taxon>unclassified sequences</taxon>
        <taxon>metagenomes</taxon>
        <taxon>ecological metagenomes</taxon>
    </lineage>
</organism>
<dbReference type="EMBL" id="CAEZUL010000166">
    <property type="protein sequence ID" value="CAB4608325.1"/>
    <property type="molecule type" value="Genomic_DNA"/>
</dbReference>
<proteinExistence type="predicted"/>
<dbReference type="AlphaFoldDB" id="A0A6J6HAI4"/>
<name>A0A6J6HAI4_9ZZZZ</name>
<sequence>MGLFVGYLAYRHGKKKAERRAHRNAEWETETDLECDFCGYVESQHDDEGRCPSYT</sequence>
<gene>
    <name evidence="1" type="ORF">UFOPK1808_01204</name>
</gene>
<accession>A0A6J6HAI4</accession>
<reference evidence="1" key="1">
    <citation type="submission" date="2020-05" db="EMBL/GenBank/DDBJ databases">
        <authorList>
            <person name="Chiriac C."/>
            <person name="Salcher M."/>
            <person name="Ghai R."/>
            <person name="Kavagutti S V."/>
        </authorList>
    </citation>
    <scope>NUCLEOTIDE SEQUENCE</scope>
</reference>
<protein>
    <submittedName>
        <fullName evidence="1">Unannotated protein</fullName>
    </submittedName>
</protein>
<evidence type="ECO:0000313" key="1">
    <source>
        <dbReference type="EMBL" id="CAB4608325.1"/>
    </source>
</evidence>